<dbReference type="PANTHER" id="PTHR45835:SF103">
    <property type="entry name" value="RNA-DIRECTED DNA POLYMERASE"/>
    <property type="match status" value="1"/>
</dbReference>
<dbReference type="AlphaFoldDB" id="A0A699QPC4"/>
<keyword evidence="1" id="KW-0808">Transferase</keyword>
<dbReference type="GO" id="GO:0003964">
    <property type="term" value="F:RNA-directed DNA polymerase activity"/>
    <property type="evidence" value="ECO:0007669"/>
    <property type="project" value="UniProtKB-KW"/>
</dbReference>
<accession>A0A699QPC4</accession>
<name>A0A699QPC4_TANCI</name>
<evidence type="ECO:0000313" key="1">
    <source>
        <dbReference type="EMBL" id="GFC73091.1"/>
    </source>
</evidence>
<feature type="non-terminal residue" evidence="1">
    <location>
        <position position="1"/>
    </location>
</feature>
<protein>
    <submittedName>
        <fullName evidence="1">Reverse transcriptase domain-containing protein</fullName>
    </submittedName>
</protein>
<gene>
    <name evidence="1" type="ORF">Tci_845061</name>
</gene>
<reference evidence="1" key="1">
    <citation type="journal article" date="2019" name="Sci. Rep.">
        <title>Draft genome of Tanacetum cinerariifolium, the natural source of mosquito coil.</title>
        <authorList>
            <person name="Yamashiro T."/>
            <person name="Shiraishi A."/>
            <person name="Satake H."/>
            <person name="Nakayama K."/>
        </authorList>
    </citation>
    <scope>NUCLEOTIDE SEQUENCE</scope>
</reference>
<dbReference type="EMBL" id="BKCJ011040860">
    <property type="protein sequence ID" value="GFC73091.1"/>
    <property type="molecule type" value="Genomic_DNA"/>
</dbReference>
<proteinExistence type="predicted"/>
<dbReference type="PANTHER" id="PTHR45835">
    <property type="entry name" value="YALI0A06105P"/>
    <property type="match status" value="1"/>
</dbReference>
<sequence>IKAAPFEALYGHKCRSPICWNEVGDSQLTGPEIIHETTEKIVQIKSRIQVARDRQKSYADMRRKPFEFQVDDKLHFIKEPVKIMDREVRHLKQSCVLIVKVCWNSGRGHEFTWERKDQIQKKYHHLFLNFTPVADATS</sequence>
<keyword evidence="1" id="KW-0548">Nucleotidyltransferase</keyword>
<keyword evidence="1" id="KW-0695">RNA-directed DNA polymerase</keyword>
<organism evidence="1">
    <name type="scientific">Tanacetum cinerariifolium</name>
    <name type="common">Dalmatian daisy</name>
    <name type="synonym">Chrysanthemum cinerariifolium</name>
    <dbReference type="NCBI Taxonomy" id="118510"/>
    <lineage>
        <taxon>Eukaryota</taxon>
        <taxon>Viridiplantae</taxon>
        <taxon>Streptophyta</taxon>
        <taxon>Embryophyta</taxon>
        <taxon>Tracheophyta</taxon>
        <taxon>Spermatophyta</taxon>
        <taxon>Magnoliopsida</taxon>
        <taxon>eudicotyledons</taxon>
        <taxon>Gunneridae</taxon>
        <taxon>Pentapetalae</taxon>
        <taxon>asterids</taxon>
        <taxon>campanulids</taxon>
        <taxon>Asterales</taxon>
        <taxon>Asteraceae</taxon>
        <taxon>Asteroideae</taxon>
        <taxon>Anthemideae</taxon>
        <taxon>Anthemidinae</taxon>
        <taxon>Tanacetum</taxon>
    </lineage>
</organism>
<comment type="caution">
    <text evidence="1">The sequence shown here is derived from an EMBL/GenBank/DDBJ whole genome shotgun (WGS) entry which is preliminary data.</text>
</comment>